<name>Q3S2E0_SARS</name>
<dbReference type="EMBL" id="DQ182595">
    <property type="protein sequence ID" value="ABA02252.1"/>
    <property type="molecule type" value="Genomic_RNA"/>
</dbReference>
<accession>Q3S2E0</accession>
<dbReference type="Proteomes" id="UP000163176">
    <property type="component" value="Segment"/>
</dbReference>
<evidence type="ECO:0000313" key="1">
    <source>
        <dbReference type="EMBL" id="ABA02252.1"/>
    </source>
</evidence>
<protein>
    <submittedName>
        <fullName evidence="1">Uncharacterized protein 1e</fullName>
    </submittedName>
</protein>
<reference evidence="1 2" key="2">
    <citation type="journal article" date="2004" name="Chin. Med. J.">
        <title>Molecular biological analysis of genotyping and phylogeny of severe acute respiratory syndrome associated coronavirus.</title>
        <authorList>
            <person name="Wang Z.G."/>
            <person name="Li L.J."/>
            <person name="Luo Y."/>
            <person name="Zhang J.Y."/>
            <person name="Wang M.Y."/>
            <person name="Cheng S.Y."/>
            <person name="Zhang Y.J."/>
            <person name="Wang X.M."/>
            <person name="Lu Y.Y."/>
            <person name="Wu N.P."/>
            <person name="Mei L.L."/>
            <person name="Wang Z.X."/>
        </authorList>
    </citation>
    <scope>NUCLEOTIDE SEQUENCE [LARGE SCALE GENOMIC DNA]</scope>
    <source>
        <strain evidence="1">ZJ0301</strain>
    </source>
</reference>
<reference evidence="1 2" key="3">
    <citation type="journal article" date="2005" name="FEBS Lett.">
        <title>Molecular evolution and multilocus sequence typing of 145 strains of SARS-CoV.</title>
        <authorList>
            <person name="Wang Z.G."/>
            <person name="Zheng Z.H."/>
            <person name="Shang L."/>
            <person name="Li L.J."/>
            <person name="Cong L.M."/>
            <person name="Feng M.G."/>
            <person name="Luo Y."/>
            <person name="Cheng S.Y."/>
            <person name="Zhang Y.J."/>
            <person name="Ru M.G."/>
            <person name="Wang Z.X."/>
            <person name="Bao Q.Y."/>
        </authorList>
    </citation>
    <scope>NUCLEOTIDE SEQUENCE [LARGE SCALE GENOMIC DNA]</scope>
    <source>
        <strain evidence="1">ZJ0301</strain>
    </source>
</reference>
<reference evidence="1 2" key="1">
    <citation type="journal article" date="2003" name="Chin. Med. J.">
        <title>Severe acute respiratory syndrome-associated coronavirus genotype and its characterization.</title>
        <authorList>
            <person name="Li L."/>
            <person name="Wang Z."/>
            <person name="Lu Y."/>
            <person name="Bao Q."/>
            <person name="Chen S."/>
            <person name="Wu N."/>
            <person name="Cheng S."/>
            <person name="Weng J."/>
            <person name="Zhang Y."/>
            <person name="Yan J."/>
            <person name="Mei L."/>
            <person name="Wang X."/>
            <person name="Zhu H."/>
            <person name="Yu Y."/>
            <person name="Zhang M."/>
            <person name="Li M."/>
            <person name="Yao J."/>
            <person name="Lu Q."/>
            <person name="Yao P."/>
            <person name="Bo X."/>
            <person name="Wo J."/>
            <person name="Wang S."/>
            <person name="Hu S."/>
        </authorList>
    </citation>
    <scope>NUCLEOTIDE SEQUENCE [LARGE SCALE GENOMIC DNA]</scope>
    <source>
        <strain evidence="1">ZJ0301</strain>
    </source>
</reference>
<proteinExistence type="predicted"/>
<organism evidence="1 2">
    <name type="scientific">SARS coronavirus ZJ0301</name>
    <dbReference type="NCBI Taxonomy" id="344702"/>
    <lineage>
        <taxon>Viruses</taxon>
        <taxon>Riboviria</taxon>
        <taxon>Orthornavirae</taxon>
        <taxon>Pisuviricota</taxon>
        <taxon>Pisoniviricetes</taxon>
        <taxon>Nidovirales</taxon>
        <taxon>Cornidovirineae</taxon>
        <taxon>Coronaviridae</taxon>
        <taxon>Orthocoronavirinae</taxon>
        <taxon>Betacoronavirus</taxon>
        <taxon>Sarbecovirus</taxon>
        <taxon>Betacoronavirus pandemicum</taxon>
        <taxon>Severe acute respiratory syndrome coronavirus</taxon>
    </lineage>
</organism>
<sequence>MQVRTSSFLRQHMKISIHRTSYLHHCCQQAYLVLNHFSLYKCACRRFVHRFILQSMTKLFMSRLSWIILIT</sequence>
<evidence type="ECO:0000313" key="2">
    <source>
        <dbReference type="Proteomes" id="UP000163176"/>
    </source>
</evidence>